<proteinExistence type="inferred from homology"/>
<evidence type="ECO:0000256" key="4">
    <source>
        <dbReference type="ARBA" id="ARBA00022563"/>
    </source>
</evidence>
<evidence type="ECO:0000256" key="5">
    <source>
        <dbReference type="ARBA" id="ARBA00022857"/>
    </source>
</evidence>
<dbReference type="PIRSF" id="PIRSF000194">
    <property type="entry name" value="DHFR"/>
    <property type="match status" value="1"/>
</dbReference>
<reference evidence="10" key="1">
    <citation type="submission" date="2020-10" db="EMBL/GenBank/DDBJ databases">
        <authorList>
            <person name="Gilroy R."/>
        </authorList>
    </citation>
    <scope>NUCLEOTIDE SEQUENCE</scope>
    <source>
        <strain evidence="10">2889</strain>
    </source>
</reference>
<evidence type="ECO:0000256" key="8">
    <source>
        <dbReference type="PIRNR" id="PIRNR000194"/>
    </source>
</evidence>
<comment type="caution">
    <text evidence="10">The sequence shown here is derived from an EMBL/GenBank/DDBJ whole genome shotgun (WGS) entry which is preliminary data.</text>
</comment>
<comment type="catalytic activity">
    <reaction evidence="8">
        <text>(6S)-5,6,7,8-tetrahydrofolate + NADP(+) = 7,8-dihydrofolate + NADPH + H(+)</text>
        <dbReference type="Rhea" id="RHEA:15009"/>
        <dbReference type="ChEBI" id="CHEBI:15378"/>
        <dbReference type="ChEBI" id="CHEBI:57451"/>
        <dbReference type="ChEBI" id="CHEBI:57453"/>
        <dbReference type="ChEBI" id="CHEBI:57783"/>
        <dbReference type="ChEBI" id="CHEBI:58349"/>
        <dbReference type="EC" id="1.5.1.3"/>
    </reaction>
</comment>
<dbReference type="GO" id="GO:0005829">
    <property type="term" value="C:cytosol"/>
    <property type="evidence" value="ECO:0007669"/>
    <property type="project" value="TreeGrafter"/>
</dbReference>
<dbReference type="CDD" id="cd00209">
    <property type="entry name" value="DHFR"/>
    <property type="match status" value="1"/>
</dbReference>
<reference evidence="10" key="2">
    <citation type="journal article" date="2021" name="PeerJ">
        <title>Extensive microbial diversity within the chicken gut microbiome revealed by metagenomics and culture.</title>
        <authorList>
            <person name="Gilroy R."/>
            <person name="Ravi A."/>
            <person name="Getino M."/>
            <person name="Pursley I."/>
            <person name="Horton D.L."/>
            <person name="Alikhan N.F."/>
            <person name="Baker D."/>
            <person name="Gharbi K."/>
            <person name="Hall N."/>
            <person name="Watson M."/>
            <person name="Adriaenssens E.M."/>
            <person name="Foster-Nyarko E."/>
            <person name="Jarju S."/>
            <person name="Secka A."/>
            <person name="Antonio M."/>
            <person name="Oren A."/>
            <person name="Chaudhuri R.R."/>
            <person name="La Ragione R."/>
            <person name="Hildebrand F."/>
            <person name="Pallen M.J."/>
        </authorList>
    </citation>
    <scope>NUCLEOTIDE SEQUENCE</scope>
    <source>
        <strain evidence="10">2889</strain>
    </source>
</reference>
<dbReference type="SUPFAM" id="SSF53597">
    <property type="entry name" value="Dihydrofolate reductase-like"/>
    <property type="match status" value="1"/>
</dbReference>
<dbReference type="FunFam" id="3.40.430.10:FF:000001">
    <property type="entry name" value="Dihydrofolate reductase"/>
    <property type="match status" value="1"/>
</dbReference>
<dbReference type="PANTHER" id="PTHR48069:SF3">
    <property type="entry name" value="DIHYDROFOLATE REDUCTASE"/>
    <property type="match status" value="1"/>
</dbReference>
<comment type="function">
    <text evidence="7 8">Key enzyme in folate metabolism. Catalyzes an essential reaction for de novo glycine and purine synthesis, and for DNA precursor synthesis.</text>
</comment>
<dbReference type="AlphaFoldDB" id="A0A9D9DSW2"/>
<keyword evidence="5 8" id="KW-0521">NADP</keyword>
<feature type="domain" description="DHFR" evidence="9">
    <location>
        <begin position="9"/>
        <end position="169"/>
    </location>
</feature>
<dbReference type="PRINTS" id="PR00070">
    <property type="entry name" value="DHFR"/>
</dbReference>
<organism evidence="10 11">
    <name type="scientific">Candidatus Pullibacteroides excrementavium</name>
    <dbReference type="NCBI Taxonomy" id="2840905"/>
    <lineage>
        <taxon>Bacteria</taxon>
        <taxon>Pseudomonadati</taxon>
        <taxon>Bacteroidota</taxon>
        <taxon>Bacteroidia</taxon>
        <taxon>Bacteroidales</taxon>
        <taxon>Candidatus Pullibacteroides</taxon>
    </lineage>
</organism>
<evidence type="ECO:0000313" key="11">
    <source>
        <dbReference type="Proteomes" id="UP000823612"/>
    </source>
</evidence>
<dbReference type="GO" id="GO:0046654">
    <property type="term" value="P:tetrahydrofolate biosynthetic process"/>
    <property type="evidence" value="ECO:0007669"/>
    <property type="project" value="InterPro"/>
</dbReference>
<evidence type="ECO:0000256" key="6">
    <source>
        <dbReference type="ARBA" id="ARBA00023002"/>
    </source>
</evidence>
<evidence type="ECO:0000313" key="10">
    <source>
        <dbReference type="EMBL" id="MBO8433344.1"/>
    </source>
</evidence>
<dbReference type="GO" id="GO:0046655">
    <property type="term" value="P:folic acid metabolic process"/>
    <property type="evidence" value="ECO:0007669"/>
    <property type="project" value="TreeGrafter"/>
</dbReference>
<dbReference type="Gene3D" id="3.40.430.10">
    <property type="entry name" value="Dihydrofolate Reductase, subunit A"/>
    <property type="match status" value="1"/>
</dbReference>
<evidence type="ECO:0000256" key="7">
    <source>
        <dbReference type="ARBA" id="ARBA00025067"/>
    </source>
</evidence>
<evidence type="ECO:0000259" key="9">
    <source>
        <dbReference type="PROSITE" id="PS51330"/>
    </source>
</evidence>
<evidence type="ECO:0000256" key="3">
    <source>
        <dbReference type="ARBA" id="ARBA00012856"/>
    </source>
</evidence>
<dbReference type="InterPro" id="IPR001796">
    <property type="entry name" value="DHFR_dom"/>
</dbReference>
<dbReference type="GO" id="GO:0070401">
    <property type="term" value="F:NADP+ binding"/>
    <property type="evidence" value="ECO:0007669"/>
    <property type="project" value="UniProtKB-ARBA"/>
</dbReference>
<dbReference type="Pfam" id="PF00186">
    <property type="entry name" value="DHFR_1"/>
    <property type="match status" value="1"/>
</dbReference>
<accession>A0A9D9DSW2</accession>
<sequence length="180" mass="20379">MDVSKVRPEISLIVAVAENGAIGKDNDLLWHLSADLKRFKAITTGHVIIMGRRTYESFPKRPLPDRYHIVLSQSGAIEESGQVRVVPDLEAALACIPDGQEAFVIGGGQVYRQFLPYCQRAYVTEVKGRFEADTFFPALDKRDWDCVEEGEWERDEKSGLEYRFLLYRRKGCGSVPLRGI</sequence>
<dbReference type="InterPro" id="IPR024072">
    <property type="entry name" value="DHFR-like_dom_sf"/>
</dbReference>
<dbReference type="EMBL" id="JADIMZ010000128">
    <property type="protein sequence ID" value="MBO8433344.1"/>
    <property type="molecule type" value="Genomic_DNA"/>
</dbReference>
<dbReference type="Proteomes" id="UP000823612">
    <property type="component" value="Unassembled WGS sequence"/>
</dbReference>
<name>A0A9D9DSW2_9BACT</name>
<evidence type="ECO:0000256" key="2">
    <source>
        <dbReference type="ARBA" id="ARBA00009539"/>
    </source>
</evidence>
<dbReference type="InterPro" id="IPR012259">
    <property type="entry name" value="DHFR"/>
</dbReference>
<comment type="pathway">
    <text evidence="1 8">Cofactor biosynthesis; tetrahydrofolate biosynthesis; 5,6,7,8-tetrahydrofolate from 7,8-dihydrofolate: step 1/1.</text>
</comment>
<dbReference type="PROSITE" id="PS51330">
    <property type="entry name" value="DHFR_2"/>
    <property type="match status" value="1"/>
</dbReference>
<dbReference type="GO" id="GO:0046452">
    <property type="term" value="P:dihydrofolate metabolic process"/>
    <property type="evidence" value="ECO:0007669"/>
    <property type="project" value="TreeGrafter"/>
</dbReference>
<dbReference type="PANTHER" id="PTHR48069">
    <property type="entry name" value="DIHYDROFOLATE REDUCTASE"/>
    <property type="match status" value="1"/>
</dbReference>
<gene>
    <name evidence="10" type="ORF">IAB08_08660</name>
</gene>
<keyword evidence="4 8" id="KW-0554">One-carbon metabolism</keyword>
<dbReference type="EC" id="1.5.1.3" evidence="3 8"/>
<dbReference type="GO" id="GO:0004146">
    <property type="term" value="F:dihydrofolate reductase activity"/>
    <property type="evidence" value="ECO:0007669"/>
    <property type="project" value="UniProtKB-EC"/>
</dbReference>
<protein>
    <recommendedName>
        <fullName evidence="3 8">Dihydrofolate reductase</fullName>
        <ecNumber evidence="3 8">1.5.1.3</ecNumber>
    </recommendedName>
</protein>
<evidence type="ECO:0000256" key="1">
    <source>
        <dbReference type="ARBA" id="ARBA00004903"/>
    </source>
</evidence>
<comment type="similarity">
    <text evidence="2 8">Belongs to the dihydrofolate reductase family.</text>
</comment>
<keyword evidence="6 8" id="KW-0560">Oxidoreductase</keyword>
<dbReference type="GO" id="GO:0006730">
    <property type="term" value="P:one-carbon metabolic process"/>
    <property type="evidence" value="ECO:0007669"/>
    <property type="project" value="UniProtKB-KW"/>
</dbReference>